<evidence type="ECO:0008006" key="5">
    <source>
        <dbReference type="Google" id="ProtNLM"/>
    </source>
</evidence>
<evidence type="ECO:0000313" key="3">
    <source>
        <dbReference type="Proteomes" id="UP000239406"/>
    </source>
</evidence>
<keyword evidence="3" id="KW-1185">Reference proteome</keyword>
<dbReference type="RefSeq" id="WP_104355975.1">
    <property type="nucleotide sequence ID" value="NZ_CP064338.1"/>
</dbReference>
<organism evidence="1 3">
    <name type="scientific">Caldimonas thermodepolymerans</name>
    <dbReference type="NCBI Taxonomy" id="215580"/>
    <lineage>
        <taxon>Bacteria</taxon>
        <taxon>Pseudomonadati</taxon>
        <taxon>Pseudomonadota</taxon>
        <taxon>Betaproteobacteria</taxon>
        <taxon>Burkholderiales</taxon>
        <taxon>Sphaerotilaceae</taxon>
        <taxon>Caldimonas</taxon>
    </lineage>
</organism>
<proteinExistence type="predicted"/>
<evidence type="ECO:0000313" key="1">
    <source>
        <dbReference type="EMBL" id="PPE71185.1"/>
    </source>
</evidence>
<sequence length="86" mass="9416">MTRQIWLLGAVALLAGCESLRPVRVEIPVAVPCVHERPQRPALATDQLPADATVHDKARALLAERHQLRGYVAELEAVIDACEVAR</sequence>
<protein>
    <recommendedName>
        <fullName evidence="5">Lipoprotein</fullName>
    </recommendedName>
</protein>
<reference evidence="2 4" key="2">
    <citation type="submission" date="2019-03" db="EMBL/GenBank/DDBJ databases">
        <title>Genomic Encyclopedia of Type Strains, Phase IV (KMG-IV): sequencing the most valuable type-strain genomes for metagenomic binning, comparative biology and taxonomic classification.</title>
        <authorList>
            <person name="Goeker M."/>
        </authorList>
    </citation>
    <scope>NUCLEOTIDE SEQUENCE [LARGE SCALE GENOMIC DNA]</scope>
    <source>
        <strain evidence="2 4">DSM 15264</strain>
    </source>
</reference>
<dbReference type="OrthoDB" id="8859595at2"/>
<dbReference type="EMBL" id="PSNY01000002">
    <property type="protein sequence ID" value="PPE71185.1"/>
    <property type="molecule type" value="Genomic_DNA"/>
</dbReference>
<comment type="caution">
    <text evidence="1">The sequence shown here is derived from an EMBL/GenBank/DDBJ whole genome shotgun (WGS) entry which is preliminary data.</text>
</comment>
<gene>
    <name evidence="1" type="ORF">C1702_01820</name>
    <name evidence="2" type="ORF">EV676_10712</name>
</gene>
<dbReference type="EMBL" id="SLXF01000007">
    <property type="protein sequence ID" value="TCP06142.1"/>
    <property type="molecule type" value="Genomic_DNA"/>
</dbReference>
<evidence type="ECO:0000313" key="2">
    <source>
        <dbReference type="EMBL" id="TCP06142.1"/>
    </source>
</evidence>
<accession>A0A2S5T852</accession>
<reference evidence="1 3" key="1">
    <citation type="submission" date="2018-02" db="EMBL/GenBank/DDBJ databases">
        <title>Reclassifiation of [Polyangium] brachysporum DSM 7029 as Guopingzhaonella breviflexa gen. nov., sp. nov., a member of the family Comamonadaceae.</title>
        <authorList>
            <person name="Tang B."/>
        </authorList>
    </citation>
    <scope>NUCLEOTIDE SEQUENCE [LARGE SCALE GENOMIC DNA]</scope>
    <source>
        <strain evidence="1 3">DSM 15344</strain>
    </source>
</reference>
<name>A0A2S5T852_9BURK</name>
<dbReference type="Proteomes" id="UP000239406">
    <property type="component" value="Unassembled WGS sequence"/>
</dbReference>
<dbReference type="PROSITE" id="PS51257">
    <property type="entry name" value="PROKAR_LIPOPROTEIN"/>
    <property type="match status" value="1"/>
</dbReference>
<dbReference type="AlphaFoldDB" id="A0A2S5T852"/>
<dbReference type="Proteomes" id="UP000294772">
    <property type="component" value="Unassembled WGS sequence"/>
</dbReference>
<evidence type="ECO:0000313" key="4">
    <source>
        <dbReference type="Proteomes" id="UP000294772"/>
    </source>
</evidence>